<dbReference type="Proteomes" id="UP000245959">
    <property type="component" value="Unassembled WGS sequence"/>
</dbReference>
<dbReference type="EMBL" id="QEKH01000007">
    <property type="protein sequence ID" value="PVY44310.1"/>
    <property type="molecule type" value="Genomic_DNA"/>
</dbReference>
<organism evidence="1 2">
    <name type="scientific">Victivallis vadensis</name>
    <dbReference type="NCBI Taxonomy" id="172901"/>
    <lineage>
        <taxon>Bacteria</taxon>
        <taxon>Pseudomonadati</taxon>
        <taxon>Lentisphaerota</taxon>
        <taxon>Lentisphaeria</taxon>
        <taxon>Victivallales</taxon>
        <taxon>Victivallaceae</taxon>
        <taxon>Victivallis</taxon>
    </lineage>
</organism>
<dbReference type="AlphaFoldDB" id="A0A2U1B6L5"/>
<evidence type="ECO:0000313" key="2">
    <source>
        <dbReference type="Proteomes" id="UP000245959"/>
    </source>
</evidence>
<dbReference type="InterPro" id="IPR012341">
    <property type="entry name" value="6hp_glycosidase-like_sf"/>
</dbReference>
<name>A0A2U1B6L5_9BACT</name>
<dbReference type="SUPFAM" id="SSF48208">
    <property type="entry name" value="Six-hairpin glycosidases"/>
    <property type="match status" value="1"/>
</dbReference>
<evidence type="ECO:0008006" key="3">
    <source>
        <dbReference type="Google" id="ProtNLM"/>
    </source>
</evidence>
<evidence type="ECO:0000313" key="1">
    <source>
        <dbReference type="EMBL" id="PVY44310.1"/>
    </source>
</evidence>
<dbReference type="Gene3D" id="1.50.10.10">
    <property type="match status" value="1"/>
</dbReference>
<dbReference type="OrthoDB" id="9815539at2"/>
<proteinExistence type="predicted"/>
<accession>A0A2U1B6L5</accession>
<dbReference type="RefSeq" id="WP_116883314.1">
    <property type="nucleotide sequence ID" value="NZ_CABMMC010000006.1"/>
</dbReference>
<comment type="caution">
    <text evidence="1">The sequence shown here is derived from an EMBL/GenBank/DDBJ whole genome shotgun (WGS) entry which is preliminary data.</text>
</comment>
<protein>
    <recommendedName>
        <fullName evidence="3">Alpha-L-rhamnosidase six-hairpin glycosidase domain-containing protein</fullName>
    </recommendedName>
</protein>
<keyword evidence="2" id="KW-1185">Reference proteome</keyword>
<reference evidence="1 2" key="1">
    <citation type="submission" date="2018-04" db="EMBL/GenBank/DDBJ databases">
        <title>Genomic Encyclopedia of Type Strains, Phase IV (KMG-IV): sequencing the most valuable type-strain genomes for metagenomic binning, comparative biology and taxonomic classification.</title>
        <authorList>
            <person name="Goeker M."/>
        </authorList>
    </citation>
    <scope>NUCLEOTIDE SEQUENCE [LARGE SCALE GENOMIC DNA]</scope>
    <source>
        <strain evidence="1 2">DSM 14823</strain>
    </source>
</reference>
<dbReference type="InterPro" id="IPR008928">
    <property type="entry name" value="6-hairpin_glycosidase_sf"/>
</dbReference>
<dbReference type="GO" id="GO:0005975">
    <property type="term" value="P:carbohydrate metabolic process"/>
    <property type="evidence" value="ECO:0007669"/>
    <property type="project" value="InterPro"/>
</dbReference>
<sequence length="695" mass="79044">MNWRSGHPFFKHGIGADRVSFSGGRLAADLARHGGLTAIRYYGAQRFGDTGFFQADPISAWALLFRPMVRFDGMRRYALEFHDTSVYPTGYRSCCELEGVPLEHECFLANDALIFRLKLPAGTGGHTLEFELINTDRCTRTDKPTRHWERLHGPYWRITDRYSDETIRREKEAGYLTLAQRGDRYVPQVQSAVTEFGVAGGGPVRFRETPHLFRKHYYAQDVESGECFFLLGFGHKGPQELQQRLAEYCERRAELFAPPAENTARFHTGSRPLDSFLHEAGGIIDSLKVRDIPGGIRAADSGYWIWGWDGMVHADAHGWLNQSGFLAEMLRFYRDTADPVNGIFHEMTIDGRPFLSMAPPAQCLYAVMLYYYYVFTGDRALLREYIVFADKLVRRAGADAIGGLIRGVSLYPDHPEDLEQDGNDLSVFNNSIYFQALRTLERLHGELGDADECEEYRQLAERTRRDFAKFRAPEGGFYDSLSATDLSPRRHRPVYAILYETPFADELLTPADAALCGLFSTRQGCRILPLDDSRWMYDGNQLGMYMPCTELWFRELHSKLDPAQARRKLYADVIWNWSRLTLPEALTCEYENHGLTPDNPGRKQLFTVKAWVGALFRFAGGVELSERGLHFRDSADPRFAVSGLALRGSSVSIRQRGGSGPVLRLRLNGRLLPDTRLIPFEQLRTRCSTVTVERA</sequence>
<gene>
    <name evidence="1" type="ORF">C8D82_10765</name>
</gene>
<dbReference type="GeneID" id="78294623"/>